<comment type="caution">
    <text evidence="1">The sequence shown here is derived from an EMBL/GenBank/DDBJ whole genome shotgun (WGS) entry which is preliminary data.</text>
</comment>
<accession>A0A1D1VXH9</accession>
<keyword evidence="2" id="KW-1185">Reference proteome</keyword>
<sequence>MVIKHGRPSEARKPFIWAAQVEHDRLIRLRWQKKFGKVLDQSTQKIGRVNIIKPGWYKDVGRDVTEADRVARPLNELITIMQFPPKYRRFPPHDEPGPEITEHVPRLSLQFDVPDDQRSSVLAEYGGRFDYLRRRHAVPINQRYVQPPNVNATYGWHVLKKIRPVNMRRNTPPPDEQIYDHELNRKRYGHNPVVAQEFYRSAGVINARKASVILDISK</sequence>
<dbReference type="EMBL" id="BDGG01000013">
    <property type="protein sequence ID" value="GAV06132.1"/>
    <property type="molecule type" value="Genomic_DNA"/>
</dbReference>
<protein>
    <submittedName>
        <fullName evidence="1">Uncharacterized protein</fullName>
    </submittedName>
</protein>
<evidence type="ECO:0000313" key="2">
    <source>
        <dbReference type="Proteomes" id="UP000186922"/>
    </source>
</evidence>
<reference evidence="1 2" key="1">
    <citation type="journal article" date="2016" name="Nat. Commun.">
        <title>Extremotolerant tardigrade genome and improved radiotolerance of human cultured cells by tardigrade-unique protein.</title>
        <authorList>
            <person name="Hashimoto T."/>
            <person name="Horikawa D.D."/>
            <person name="Saito Y."/>
            <person name="Kuwahara H."/>
            <person name="Kozuka-Hata H."/>
            <person name="Shin-I T."/>
            <person name="Minakuchi Y."/>
            <person name="Ohishi K."/>
            <person name="Motoyama A."/>
            <person name="Aizu T."/>
            <person name="Enomoto A."/>
            <person name="Kondo K."/>
            <person name="Tanaka S."/>
            <person name="Hara Y."/>
            <person name="Koshikawa S."/>
            <person name="Sagara H."/>
            <person name="Miura T."/>
            <person name="Yokobori S."/>
            <person name="Miyagawa K."/>
            <person name="Suzuki Y."/>
            <person name="Kubo T."/>
            <person name="Oyama M."/>
            <person name="Kohara Y."/>
            <person name="Fujiyama A."/>
            <person name="Arakawa K."/>
            <person name="Katayama T."/>
            <person name="Toyoda A."/>
            <person name="Kunieda T."/>
        </authorList>
    </citation>
    <scope>NUCLEOTIDE SEQUENCE [LARGE SCALE GENOMIC DNA]</scope>
    <source>
        <strain evidence="1 2">YOKOZUNA-1</strain>
    </source>
</reference>
<evidence type="ECO:0000313" key="1">
    <source>
        <dbReference type="EMBL" id="GAV06132.1"/>
    </source>
</evidence>
<proteinExistence type="predicted"/>
<dbReference type="AlphaFoldDB" id="A0A1D1VXH9"/>
<dbReference type="Proteomes" id="UP000186922">
    <property type="component" value="Unassembled WGS sequence"/>
</dbReference>
<name>A0A1D1VXH9_RAMVA</name>
<organism evidence="1 2">
    <name type="scientific">Ramazzottius varieornatus</name>
    <name type="common">Water bear</name>
    <name type="synonym">Tardigrade</name>
    <dbReference type="NCBI Taxonomy" id="947166"/>
    <lineage>
        <taxon>Eukaryota</taxon>
        <taxon>Metazoa</taxon>
        <taxon>Ecdysozoa</taxon>
        <taxon>Tardigrada</taxon>
        <taxon>Eutardigrada</taxon>
        <taxon>Parachela</taxon>
        <taxon>Hypsibioidea</taxon>
        <taxon>Ramazzottiidae</taxon>
        <taxon>Ramazzottius</taxon>
    </lineage>
</organism>
<gene>
    <name evidence="1" type="primary">RvY_16163-1</name>
    <name evidence="1" type="synonym">RvY_16163.1</name>
    <name evidence="1" type="ORF">RvY_16163</name>
</gene>
<dbReference type="OrthoDB" id="10058731at2759"/>